<evidence type="ECO:0000256" key="7">
    <source>
        <dbReference type="RuleBase" id="RU000394"/>
    </source>
</evidence>
<sequence>MDNYALDSHYGDEGEGEEYDDFNEGGSVGEYSGVDQHDSHGFGGFDNFKVVIRVRPPLARELRGGLLRPYQCTIHVDPSGRIATISENLPAVLQQGQMGPMMDPSMLYATYRFTFDYVYDQDSTQEELYLRSAQHVVLSILQGYNAAMIAYGQTGTGKTYTVEGDLEGPNRGIIPRTVEDIFTYIVNDPEPTSKYLVRASYLQIYNEVISDLLKPDRTNLAIREDKRRGVFVEGLSEWVVRSPGEVYQLMARGQSLRATGATKLNEMSSRSHAVCIIIVEKCTTNVSEEAAAALSRPTSSREGGILPHNIKVGKLNLVDLAGSERVHVTGAVGKRLEESKKINASLSALGNVIAALTDPRGERTHIPYRDSKLTRILEDSLGGNCRTTMVCTVAPSMEAFQESLSTLKFANRAKNIKNEAHVNEDLDQKTLLRKYERELRRLRQELQRRSKQLVDKRSLLEAEEQKRRAEADKLAALTALEKRSKEFLKEKEEKKALEMKIRAMQSQMLVGGVALGPGGSEADAAAGGPARAPVPGNGNAASWENAPAFKQLLLKEHRRIRDEYERRLKELEGERQTVEEDRLQVDRYKQLLLKQRDIMIALTARLNERDEQIMALQEELEACDKYQQQLEDALDAKTAELIALRKAAVEHATSTGQPVQAGSTLDNILGAWSGGKTPGPAPRPPLGEDGRRAQESGTSGAQGAMEVMRLDDQPTGSYARQPSTTLSGGGSEASLPDAQRRAQGGAANNASSSNGNNSHAQLADRVDVLTAACTAAQRERAALQQILESKVKRMMSDMAREMAQYSSANGGPPGSNGVSERLASKLRAIESVVDKINLAIKGAPPILPAEEEGVQGEDSY</sequence>
<feature type="region of interest" description="Disordered" evidence="9">
    <location>
        <begin position="668"/>
        <end position="758"/>
    </location>
</feature>
<dbReference type="Gene3D" id="3.40.850.10">
    <property type="entry name" value="Kinesin motor domain"/>
    <property type="match status" value="1"/>
</dbReference>
<evidence type="ECO:0000259" key="10">
    <source>
        <dbReference type="PROSITE" id="PS50067"/>
    </source>
</evidence>
<dbReference type="FunFam" id="3.40.850.10:FF:000083">
    <property type="entry name" value="Kinesin-like protein"/>
    <property type="match status" value="1"/>
</dbReference>
<dbReference type="PRINTS" id="PR00380">
    <property type="entry name" value="KINESINHEAVY"/>
</dbReference>
<dbReference type="InterPro" id="IPR019821">
    <property type="entry name" value="Kinesin_motor_CS"/>
</dbReference>
<dbReference type="GO" id="GO:0008017">
    <property type="term" value="F:microtubule binding"/>
    <property type="evidence" value="ECO:0007669"/>
    <property type="project" value="InterPro"/>
</dbReference>
<feature type="compositionally biased region" description="Acidic residues" evidence="9">
    <location>
        <begin position="13"/>
        <end position="23"/>
    </location>
</feature>
<evidence type="ECO:0000256" key="5">
    <source>
        <dbReference type="ARBA" id="ARBA00023175"/>
    </source>
</evidence>
<feature type="compositionally biased region" description="Polar residues" evidence="9">
    <location>
        <begin position="714"/>
        <end position="726"/>
    </location>
</feature>
<feature type="coiled-coil region" evidence="8">
    <location>
        <begin position="554"/>
        <end position="647"/>
    </location>
</feature>
<name>A0A7S3QM28_DUNTE</name>
<feature type="domain" description="Kinesin motor" evidence="10">
    <location>
        <begin position="47"/>
        <end position="416"/>
    </location>
</feature>
<dbReference type="SMART" id="SM00129">
    <property type="entry name" value="KISc"/>
    <property type="match status" value="1"/>
</dbReference>
<dbReference type="PROSITE" id="PS50067">
    <property type="entry name" value="KINESIN_MOTOR_2"/>
    <property type="match status" value="1"/>
</dbReference>
<evidence type="ECO:0000256" key="9">
    <source>
        <dbReference type="SAM" id="MobiDB-lite"/>
    </source>
</evidence>
<dbReference type="InterPro" id="IPR027417">
    <property type="entry name" value="P-loop_NTPase"/>
</dbReference>
<dbReference type="InterPro" id="IPR027640">
    <property type="entry name" value="Kinesin-like_fam"/>
</dbReference>
<evidence type="ECO:0000313" key="11">
    <source>
        <dbReference type="EMBL" id="CAE0487050.1"/>
    </source>
</evidence>
<dbReference type="PROSITE" id="PS00411">
    <property type="entry name" value="KINESIN_MOTOR_1"/>
    <property type="match status" value="1"/>
</dbReference>
<feature type="region of interest" description="Disordered" evidence="9">
    <location>
        <begin position="1"/>
        <end position="33"/>
    </location>
</feature>
<accession>A0A7S3QM28</accession>
<evidence type="ECO:0000256" key="2">
    <source>
        <dbReference type="ARBA" id="ARBA00022741"/>
    </source>
</evidence>
<evidence type="ECO:0000256" key="6">
    <source>
        <dbReference type="PROSITE-ProRule" id="PRU00283"/>
    </source>
</evidence>
<feature type="coiled-coil region" evidence="8">
    <location>
        <begin position="425"/>
        <end position="507"/>
    </location>
</feature>
<dbReference type="PANTHER" id="PTHR47968:SF36">
    <property type="entry name" value="KINESIN HEAVY CHAIN ISOFORM X1"/>
    <property type="match status" value="1"/>
</dbReference>
<dbReference type="GO" id="GO:0005874">
    <property type="term" value="C:microtubule"/>
    <property type="evidence" value="ECO:0007669"/>
    <property type="project" value="UniProtKB-KW"/>
</dbReference>
<evidence type="ECO:0000256" key="1">
    <source>
        <dbReference type="ARBA" id="ARBA00022701"/>
    </source>
</evidence>
<protein>
    <recommendedName>
        <fullName evidence="7">Kinesin-like protein</fullName>
    </recommendedName>
</protein>
<dbReference type="InterPro" id="IPR001752">
    <property type="entry name" value="Kinesin_motor_dom"/>
</dbReference>
<feature type="binding site" evidence="6">
    <location>
        <begin position="152"/>
        <end position="159"/>
    </location>
    <ligand>
        <name>ATP</name>
        <dbReference type="ChEBI" id="CHEBI:30616"/>
    </ligand>
</feature>
<dbReference type="SUPFAM" id="SSF52540">
    <property type="entry name" value="P-loop containing nucleoside triphosphate hydrolases"/>
    <property type="match status" value="1"/>
</dbReference>
<keyword evidence="5 6" id="KW-0505">Motor protein</keyword>
<keyword evidence="4 8" id="KW-0175">Coiled coil</keyword>
<keyword evidence="2 6" id="KW-0547">Nucleotide-binding</keyword>
<proteinExistence type="inferred from homology"/>
<gene>
    <name evidence="11" type="ORF">DTER00134_LOCUS2094</name>
</gene>
<evidence type="ECO:0000256" key="8">
    <source>
        <dbReference type="SAM" id="Coils"/>
    </source>
</evidence>
<feature type="compositionally biased region" description="Low complexity" evidence="9">
    <location>
        <begin position="741"/>
        <end position="758"/>
    </location>
</feature>
<dbReference type="CDD" id="cd00106">
    <property type="entry name" value="KISc"/>
    <property type="match status" value="1"/>
</dbReference>
<dbReference type="GO" id="GO:0007018">
    <property type="term" value="P:microtubule-based movement"/>
    <property type="evidence" value="ECO:0007669"/>
    <property type="project" value="InterPro"/>
</dbReference>
<evidence type="ECO:0000256" key="3">
    <source>
        <dbReference type="ARBA" id="ARBA00022840"/>
    </source>
</evidence>
<organism evidence="11">
    <name type="scientific">Dunaliella tertiolecta</name>
    <name type="common">Green alga</name>
    <dbReference type="NCBI Taxonomy" id="3047"/>
    <lineage>
        <taxon>Eukaryota</taxon>
        <taxon>Viridiplantae</taxon>
        <taxon>Chlorophyta</taxon>
        <taxon>core chlorophytes</taxon>
        <taxon>Chlorophyceae</taxon>
        <taxon>CS clade</taxon>
        <taxon>Chlamydomonadales</taxon>
        <taxon>Dunaliellaceae</taxon>
        <taxon>Dunaliella</taxon>
    </lineage>
</organism>
<reference evidence="11" key="1">
    <citation type="submission" date="2021-01" db="EMBL/GenBank/DDBJ databases">
        <authorList>
            <person name="Corre E."/>
            <person name="Pelletier E."/>
            <person name="Niang G."/>
            <person name="Scheremetjew M."/>
            <person name="Finn R."/>
            <person name="Kale V."/>
            <person name="Holt S."/>
            <person name="Cochrane G."/>
            <person name="Meng A."/>
            <person name="Brown T."/>
            <person name="Cohen L."/>
        </authorList>
    </citation>
    <scope>NUCLEOTIDE SEQUENCE</scope>
    <source>
        <strain evidence="11">CCMP1320</strain>
    </source>
</reference>
<evidence type="ECO:0000256" key="4">
    <source>
        <dbReference type="ARBA" id="ARBA00023054"/>
    </source>
</evidence>
<keyword evidence="1 7" id="KW-0493">Microtubule</keyword>
<dbReference type="Pfam" id="PF00225">
    <property type="entry name" value="Kinesin"/>
    <property type="match status" value="1"/>
</dbReference>
<comment type="similarity">
    <text evidence="6 7">Belongs to the TRAFAC class myosin-kinesin ATPase superfamily. Kinesin family.</text>
</comment>
<dbReference type="GO" id="GO:0003777">
    <property type="term" value="F:microtubule motor activity"/>
    <property type="evidence" value="ECO:0007669"/>
    <property type="project" value="InterPro"/>
</dbReference>
<dbReference type="InterPro" id="IPR036961">
    <property type="entry name" value="Kinesin_motor_dom_sf"/>
</dbReference>
<dbReference type="AlphaFoldDB" id="A0A7S3QM28"/>
<dbReference type="GO" id="GO:0005524">
    <property type="term" value="F:ATP binding"/>
    <property type="evidence" value="ECO:0007669"/>
    <property type="project" value="UniProtKB-UniRule"/>
</dbReference>
<keyword evidence="3 6" id="KW-0067">ATP-binding</keyword>
<dbReference type="PANTHER" id="PTHR47968">
    <property type="entry name" value="CENTROMERE PROTEIN E"/>
    <property type="match status" value="1"/>
</dbReference>
<dbReference type="EMBL" id="HBIP01004376">
    <property type="protein sequence ID" value="CAE0487050.1"/>
    <property type="molecule type" value="Transcribed_RNA"/>
</dbReference>